<dbReference type="Proteomes" id="UP000224567">
    <property type="component" value="Unassembled WGS sequence"/>
</dbReference>
<gene>
    <name evidence="1" type="ORF">CQW23_33122</name>
</gene>
<dbReference type="AlphaFoldDB" id="A0A2G2V2W8"/>
<protein>
    <submittedName>
        <fullName evidence="1">Uncharacterized protein</fullName>
    </submittedName>
</protein>
<reference evidence="1 2" key="1">
    <citation type="journal article" date="2017" name="Genome Biol.">
        <title>New reference genome sequences of hot pepper reveal the massive evolution of plant disease-resistance genes by retroduplication.</title>
        <authorList>
            <person name="Kim S."/>
            <person name="Park J."/>
            <person name="Yeom S.I."/>
            <person name="Kim Y.M."/>
            <person name="Seo E."/>
            <person name="Kim K.T."/>
            <person name="Kim M.S."/>
            <person name="Lee J.M."/>
            <person name="Cheong K."/>
            <person name="Shin H.S."/>
            <person name="Kim S.B."/>
            <person name="Han K."/>
            <person name="Lee J."/>
            <person name="Park M."/>
            <person name="Lee H.A."/>
            <person name="Lee H.Y."/>
            <person name="Lee Y."/>
            <person name="Oh S."/>
            <person name="Lee J.H."/>
            <person name="Choi E."/>
            <person name="Choi E."/>
            <person name="Lee S.E."/>
            <person name="Jeon J."/>
            <person name="Kim H."/>
            <person name="Choi G."/>
            <person name="Song H."/>
            <person name="Lee J."/>
            <person name="Lee S.C."/>
            <person name="Kwon J.K."/>
            <person name="Lee H.Y."/>
            <person name="Koo N."/>
            <person name="Hong Y."/>
            <person name="Kim R.W."/>
            <person name="Kang W.H."/>
            <person name="Huh J.H."/>
            <person name="Kang B.C."/>
            <person name="Yang T.J."/>
            <person name="Lee Y.H."/>
            <person name="Bennetzen J.L."/>
            <person name="Choi D."/>
        </authorList>
    </citation>
    <scope>NUCLEOTIDE SEQUENCE [LARGE SCALE GENOMIC DNA]</scope>
    <source>
        <strain evidence="2">cv. PBC81</strain>
    </source>
</reference>
<keyword evidence="2" id="KW-1185">Reference proteome</keyword>
<evidence type="ECO:0000313" key="2">
    <source>
        <dbReference type="Proteomes" id="UP000224567"/>
    </source>
</evidence>
<proteinExistence type="predicted"/>
<organism evidence="1 2">
    <name type="scientific">Capsicum baccatum</name>
    <name type="common">Peruvian pepper</name>
    <dbReference type="NCBI Taxonomy" id="33114"/>
    <lineage>
        <taxon>Eukaryota</taxon>
        <taxon>Viridiplantae</taxon>
        <taxon>Streptophyta</taxon>
        <taxon>Embryophyta</taxon>
        <taxon>Tracheophyta</taxon>
        <taxon>Spermatophyta</taxon>
        <taxon>Magnoliopsida</taxon>
        <taxon>eudicotyledons</taxon>
        <taxon>Gunneridae</taxon>
        <taxon>Pentapetalae</taxon>
        <taxon>asterids</taxon>
        <taxon>lamiids</taxon>
        <taxon>Solanales</taxon>
        <taxon>Solanaceae</taxon>
        <taxon>Solanoideae</taxon>
        <taxon>Capsiceae</taxon>
        <taxon>Capsicum</taxon>
    </lineage>
</organism>
<comment type="caution">
    <text evidence="1">The sequence shown here is derived from an EMBL/GenBank/DDBJ whole genome shotgun (WGS) entry which is preliminary data.</text>
</comment>
<accession>A0A2G2V2W8</accession>
<sequence length="287" mass="33329">MENEGERKNNFVDIVDVLDFMERLKNEEDQNAVDIVDHIEELKLELAFICTYVQLYHCDLEELEDAMTHLLIKIIPIELEVMQICYTNFKASPSAEVGCFIKQLLETSPDILREYLIHLQEHMVTVITPSTSGARNIHVMIEFLLVIVTDMPKDIIHHDKLFDLLARVVALTREVSTLVRELEEKSRNEESTDETSRATRDLVENIELLKEDLEKVYLKAPDSCQWCFPMSDGPLFMHLLHIHLKDLLDSNSYSIALIKEEIGQVKEDLEFIRSSFVNIEQELNKDL</sequence>
<reference evidence="2" key="2">
    <citation type="journal article" date="2017" name="J. Anim. Genet.">
        <title>Multiple reference genome sequences of hot pepper reveal the massive evolution of plant disease resistance genes by retroduplication.</title>
        <authorList>
            <person name="Kim S."/>
            <person name="Park J."/>
            <person name="Yeom S.-I."/>
            <person name="Kim Y.-M."/>
            <person name="Seo E."/>
            <person name="Kim K.-T."/>
            <person name="Kim M.-S."/>
            <person name="Lee J.M."/>
            <person name="Cheong K."/>
            <person name="Shin H.-S."/>
            <person name="Kim S.-B."/>
            <person name="Han K."/>
            <person name="Lee J."/>
            <person name="Park M."/>
            <person name="Lee H.-A."/>
            <person name="Lee H.-Y."/>
            <person name="Lee Y."/>
            <person name="Oh S."/>
            <person name="Lee J.H."/>
            <person name="Choi E."/>
            <person name="Choi E."/>
            <person name="Lee S.E."/>
            <person name="Jeon J."/>
            <person name="Kim H."/>
            <person name="Choi G."/>
            <person name="Song H."/>
            <person name="Lee J."/>
            <person name="Lee S.-C."/>
            <person name="Kwon J.-K."/>
            <person name="Lee H.-Y."/>
            <person name="Koo N."/>
            <person name="Hong Y."/>
            <person name="Kim R.W."/>
            <person name="Kang W.-H."/>
            <person name="Huh J.H."/>
            <person name="Kang B.-C."/>
            <person name="Yang T.-J."/>
            <person name="Lee Y.-H."/>
            <person name="Bennetzen J.L."/>
            <person name="Choi D."/>
        </authorList>
    </citation>
    <scope>NUCLEOTIDE SEQUENCE [LARGE SCALE GENOMIC DNA]</scope>
    <source>
        <strain evidence="2">cv. PBC81</strain>
    </source>
</reference>
<name>A0A2G2V2W8_CAPBA</name>
<evidence type="ECO:0000313" key="1">
    <source>
        <dbReference type="EMBL" id="PHT27268.1"/>
    </source>
</evidence>
<dbReference type="EMBL" id="MLFT02000482">
    <property type="protein sequence ID" value="PHT27268.1"/>
    <property type="molecule type" value="Genomic_DNA"/>
</dbReference>